<dbReference type="AlphaFoldDB" id="I0GQT4"/>
<dbReference type="EMBL" id="AP012292">
    <property type="protein sequence ID" value="BAL83121.1"/>
    <property type="molecule type" value="Genomic_DNA"/>
</dbReference>
<dbReference type="KEGG" id="sri:SELR_14130"/>
<proteinExistence type="predicted"/>
<reference evidence="3 4" key="1">
    <citation type="submission" date="2011-10" db="EMBL/GenBank/DDBJ databases">
        <title>Whole genome sequence of Selenomonas ruminantium subsp. lactilytica TAM6421.</title>
        <authorList>
            <person name="Oguchi A."/>
            <person name="Ankai A."/>
            <person name="Kaneko J."/>
            <person name="Yamada-Narita S."/>
            <person name="Fukui S."/>
            <person name="Takahashi M."/>
            <person name="Onodera T."/>
            <person name="Kojima S."/>
            <person name="Fushimi T."/>
            <person name="Abe N."/>
            <person name="Kamio Y."/>
            <person name="Yamazaki S."/>
            <person name="Fujita N."/>
        </authorList>
    </citation>
    <scope>NUCLEOTIDE SEQUENCE [LARGE SCALE GENOMIC DNA]</scope>
    <source>
        <strain evidence="4">NBRC 103574 / TAM6421</strain>
    </source>
</reference>
<dbReference type="Pfam" id="PF01609">
    <property type="entry name" value="DDE_Tnp_1"/>
    <property type="match status" value="1"/>
</dbReference>
<accession>I0GQT4</accession>
<dbReference type="Pfam" id="PF13340">
    <property type="entry name" value="DUF4096"/>
    <property type="match status" value="1"/>
</dbReference>
<dbReference type="PANTHER" id="PTHR30007">
    <property type="entry name" value="PHP DOMAIN PROTEIN"/>
    <property type="match status" value="1"/>
</dbReference>
<dbReference type="InterPro" id="IPR002559">
    <property type="entry name" value="Transposase_11"/>
</dbReference>
<organism evidence="3 4">
    <name type="scientific">Selenomonas ruminantium subsp. lactilytica (strain NBRC 103574 / TAM6421)</name>
    <dbReference type="NCBI Taxonomy" id="927704"/>
    <lineage>
        <taxon>Bacteria</taxon>
        <taxon>Bacillati</taxon>
        <taxon>Bacillota</taxon>
        <taxon>Negativicutes</taxon>
        <taxon>Selenomonadales</taxon>
        <taxon>Selenomonadaceae</taxon>
        <taxon>Selenomonas</taxon>
    </lineage>
</organism>
<feature type="domain" description="Insertion element IS402-like" evidence="2">
    <location>
        <begin position="17"/>
        <end position="88"/>
    </location>
</feature>
<dbReference type="PATRIC" id="fig|927704.6.peg.1461"/>
<dbReference type="GO" id="GO:0003677">
    <property type="term" value="F:DNA binding"/>
    <property type="evidence" value="ECO:0007669"/>
    <property type="project" value="InterPro"/>
</dbReference>
<dbReference type="InterPro" id="IPR025161">
    <property type="entry name" value="IS402-like_dom"/>
</dbReference>
<sequence>MSDSLYTIKEAYARYSLTDEAYEKIRECLPEEKTTGRPGMDVCLFLDALIFVVREGCSWRSIPATYGKWNSIYRKFRLWESQNIFQRIYLCLMGLCAPDADGLVLIEQIYYAISIDSTSNKVHQHAAGARKDAPEAEVKQHIGISRGDPNTKVHALVNDELEMVAFEITGGQVHDSKMAISLLEAANIAFVYFNADMAYGTKNIREYIQSLDADIACPNKSNAKIIYKFDKGQYKGRNVVERYFQKLKCYRRIATRYDKLACVYRAFIYIASILIKIGNKARENTLKRMCCVNIQMST</sequence>
<name>I0GQT4_SELRL</name>
<dbReference type="OrthoDB" id="192297at2"/>
<dbReference type="eggNOG" id="COG3293">
    <property type="taxonomic scope" value="Bacteria"/>
</dbReference>
<dbReference type="HOGENOM" id="CLU_055261_5_0_9"/>
<dbReference type="GO" id="GO:0004803">
    <property type="term" value="F:transposase activity"/>
    <property type="evidence" value="ECO:0007669"/>
    <property type="project" value="InterPro"/>
</dbReference>
<dbReference type="PANTHER" id="PTHR30007:SF1">
    <property type="entry name" value="BLR1914 PROTEIN"/>
    <property type="match status" value="1"/>
</dbReference>
<feature type="domain" description="Transposase IS4-like" evidence="1">
    <location>
        <begin position="110"/>
        <end position="272"/>
    </location>
</feature>
<evidence type="ECO:0000313" key="3">
    <source>
        <dbReference type="EMBL" id="BAL83121.1"/>
    </source>
</evidence>
<gene>
    <name evidence="3" type="ordered locus">SELR_14130</name>
</gene>
<dbReference type="NCBIfam" id="NF033580">
    <property type="entry name" value="transpos_IS5_3"/>
    <property type="match status" value="1"/>
</dbReference>
<evidence type="ECO:0000259" key="2">
    <source>
        <dbReference type="Pfam" id="PF13340"/>
    </source>
</evidence>
<protein>
    <submittedName>
        <fullName evidence="3">Putative transposase</fullName>
    </submittedName>
</protein>
<dbReference type="RefSeq" id="WP_014424558.1">
    <property type="nucleotide sequence ID" value="NC_017068.1"/>
</dbReference>
<dbReference type="Proteomes" id="UP000007887">
    <property type="component" value="Chromosome"/>
</dbReference>
<dbReference type="GO" id="GO:0006313">
    <property type="term" value="P:DNA transposition"/>
    <property type="evidence" value="ECO:0007669"/>
    <property type="project" value="InterPro"/>
</dbReference>
<evidence type="ECO:0000313" key="4">
    <source>
        <dbReference type="Proteomes" id="UP000007887"/>
    </source>
</evidence>
<evidence type="ECO:0000259" key="1">
    <source>
        <dbReference type="Pfam" id="PF01609"/>
    </source>
</evidence>